<dbReference type="InterPro" id="IPR051888">
    <property type="entry name" value="UPF0148_domain"/>
</dbReference>
<reference evidence="1" key="2">
    <citation type="submission" date="2020-09" db="EMBL/GenBank/DDBJ databases">
        <authorList>
            <person name="Sun Q."/>
            <person name="Ohkuma M."/>
        </authorList>
    </citation>
    <scope>NUCLEOTIDE SEQUENCE</scope>
    <source>
        <strain evidence="1">JCM 11219</strain>
    </source>
</reference>
<dbReference type="InterPro" id="IPR009563">
    <property type="entry name" value="SSSCA1"/>
</dbReference>
<accession>A0A830E4L6</accession>
<dbReference type="AlphaFoldDB" id="A0A830E4L6"/>
<sequence>MVNVSVSSRDLVAKKMAQLIRTGATLTNYTCPVCGTPLLKLKTGEYYCANCDRPVVIVRSDAEEKEVMIRYGLMDIRDTLYERLMMINNELKEAKDIDRINELVKSMVLILEAYDKITQIISQGSPKTEATKIERK</sequence>
<evidence type="ECO:0000313" key="2">
    <source>
        <dbReference type="Proteomes" id="UP000657075"/>
    </source>
</evidence>
<gene>
    <name evidence="1" type="ORF">GCM10007112_18160</name>
</gene>
<dbReference type="EMBL" id="BMNM01000008">
    <property type="protein sequence ID" value="GGI81817.1"/>
    <property type="molecule type" value="Genomic_DNA"/>
</dbReference>
<dbReference type="PANTHER" id="PTHR16537:SF1">
    <property type="entry name" value="PROTEIN ZNRD2"/>
    <property type="match status" value="1"/>
</dbReference>
<dbReference type="Proteomes" id="UP000657075">
    <property type="component" value="Unassembled WGS sequence"/>
</dbReference>
<name>A0A830E4L6_9CREN</name>
<evidence type="ECO:0008006" key="3">
    <source>
        <dbReference type="Google" id="ProtNLM"/>
    </source>
</evidence>
<dbReference type="PANTHER" id="PTHR16537">
    <property type="entry name" value="SJOEGREN SYNDROME/SCLERODERMA AUTOANTIGEN 1"/>
    <property type="match status" value="1"/>
</dbReference>
<comment type="caution">
    <text evidence="1">The sequence shown here is derived from an EMBL/GenBank/DDBJ whole genome shotgun (WGS) entry which is preliminary data.</text>
</comment>
<reference evidence="1" key="1">
    <citation type="journal article" date="2014" name="Int. J. Syst. Evol. Microbiol.">
        <title>Complete genome sequence of Corynebacterium casei LMG S-19264T (=DSM 44701T), isolated from a smear-ripened cheese.</title>
        <authorList>
            <consortium name="US DOE Joint Genome Institute (JGI-PGF)"/>
            <person name="Walter F."/>
            <person name="Albersmeier A."/>
            <person name="Kalinowski J."/>
            <person name="Ruckert C."/>
        </authorList>
    </citation>
    <scope>NUCLEOTIDE SEQUENCE</scope>
    <source>
        <strain evidence="1">JCM 11219</strain>
    </source>
</reference>
<organism evidence="1 2">
    <name type="scientific">Vulcanisaeta souniana JCM 11219</name>
    <dbReference type="NCBI Taxonomy" id="1293586"/>
    <lineage>
        <taxon>Archaea</taxon>
        <taxon>Thermoproteota</taxon>
        <taxon>Thermoprotei</taxon>
        <taxon>Thermoproteales</taxon>
        <taxon>Thermoproteaceae</taxon>
        <taxon>Vulcanisaeta</taxon>
    </lineage>
</organism>
<proteinExistence type="predicted"/>
<protein>
    <recommendedName>
        <fullName evidence="3">Sjogrens syndrome scleroderma autoantigen 1</fullName>
    </recommendedName>
</protein>
<dbReference type="Pfam" id="PF06677">
    <property type="entry name" value="Auto_anti-p27"/>
    <property type="match status" value="1"/>
</dbReference>
<evidence type="ECO:0000313" key="1">
    <source>
        <dbReference type="EMBL" id="GGI81817.1"/>
    </source>
</evidence>